<keyword evidence="3" id="KW-1185">Reference proteome</keyword>
<protein>
    <submittedName>
        <fullName evidence="2">Uncharacterized protein</fullName>
    </submittedName>
</protein>
<evidence type="ECO:0000256" key="1">
    <source>
        <dbReference type="SAM" id="MobiDB-lite"/>
    </source>
</evidence>
<comment type="caution">
    <text evidence="2">The sequence shown here is derived from an EMBL/GenBank/DDBJ whole genome shotgun (WGS) entry which is preliminary data.</text>
</comment>
<evidence type="ECO:0000313" key="3">
    <source>
        <dbReference type="Proteomes" id="UP001501455"/>
    </source>
</evidence>
<dbReference type="Proteomes" id="UP001501455">
    <property type="component" value="Unassembled WGS sequence"/>
</dbReference>
<organism evidence="2 3">
    <name type="scientific">Streptomyces prasinosporus</name>
    <dbReference type="NCBI Taxonomy" id="68256"/>
    <lineage>
        <taxon>Bacteria</taxon>
        <taxon>Bacillati</taxon>
        <taxon>Actinomycetota</taxon>
        <taxon>Actinomycetes</taxon>
        <taxon>Kitasatosporales</taxon>
        <taxon>Streptomycetaceae</taxon>
        <taxon>Streptomyces</taxon>
        <taxon>Streptomyces albogriseolus group</taxon>
    </lineage>
</organism>
<name>A0ABP6TIE7_9ACTN</name>
<gene>
    <name evidence="2" type="ORF">GCM10019016_015980</name>
</gene>
<sequence>MQSGDVDDAGDPAVHEHLRQLVLRRPAGGLGGEHRGVALTGQRLPDDLGQRREDRVLQLGGDQADQALAALPQPHRTFVAQDVEGGEHGLAGGGGDARLAVEDAADGRLAHPRLSGDVGKSCGHRTGL</sequence>
<dbReference type="EMBL" id="BAAAXF010000016">
    <property type="protein sequence ID" value="GAA3494498.1"/>
    <property type="molecule type" value="Genomic_DNA"/>
</dbReference>
<feature type="region of interest" description="Disordered" evidence="1">
    <location>
        <begin position="25"/>
        <end position="49"/>
    </location>
</feature>
<proteinExistence type="predicted"/>
<evidence type="ECO:0000313" key="2">
    <source>
        <dbReference type="EMBL" id="GAA3494498.1"/>
    </source>
</evidence>
<reference evidence="3" key="1">
    <citation type="journal article" date="2019" name="Int. J. Syst. Evol. Microbiol.">
        <title>The Global Catalogue of Microorganisms (GCM) 10K type strain sequencing project: providing services to taxonomists for standard genome sequencing and annotation.</title>
        <authorList>
            <consortium name="The Broad Institute Genomics Platform"/>
            <consortium name="The Broad Institute Genome Sequencing Center for Infectious Disease"/>
            <person name="Wu L."/>
            <person name="Ma J."/>
        </authorList>
    </citation>
    <scope>NUCLEOTIDE SEQUENCE [LARGE SCALE GENOMIC DNA]</scope>
    <source>
        <strain evidence="3">JCM 4816</strain>
    </source>
</reference>
<accession>A0ABP6TIE7</accession>